<accession>A0A1H5LQY1</accession>
<reference evidence="5" key="1">
    <citation type="submission" date="2016-10" db="EMBL/GenBank/DDBJ databases">
        <authorList>
            <person name="Varghese N."/>
            <person name="Submissions S."/>
        </authorList>
    </citation>
    <scope>NUCLEOTIDE SEQUENCE [LARGE SCALE GENOMIC DNA]</scope>
    <source>
        <strain evidence="5">DSM 45237</strain>
    </source>
</reference>
<feature type="domain" description="Phospholipid/glycerol acyltransferase" evidence="3">
    <location>
        <begin position="43"/>
        <end position="153"/>
    </location>
</feature>
<name>A0A1H5LQY1_9ACTN</name>
<dbReference type="Pfam" id="PF01553">
    <property type="entry name" value="Acyltransferase"/>
    <property type="match status" value="1"/>
</dbReference>
<evidence type="ECO:0000256" key="2">
    <source>
        <dbReference type="ARBA" id="ARBA00023315"/>
    </source>
</evidence>
<dbReference type="GO" id="GO:0005886">
    <property type="term" value="C:plasma membrane"/>
    <property type="evidence" value="ECO:0007669"/>
    <property type="project" value="TreeGrafter"/>
</dbReference>
<evidence type="ECO:0000259" key="3">
    <source>
        <dbReference type="SMART" id="SM00563"/>
    </source>
</evidence>
<dbReference type="Proteomes" id="UP000181980">
    <property type="component" value="Unassembled WGS sequence"/>
</dbReference>
<dbReference type="InterPro" id="IPR002123">
    <property type="entry name" value="Plipid/glycerol_acylTrfase"/>
</dbReference>
<evidence type="ECO:0000256" key="1">
    <source>
        <dbReference type="ARBA" id="ARBA00022679"/>
    </source>
</evidence>
<keyword evidence="5" id="KW-1185">Reference proteome</keyword>
<protein>
    <submittedName>
        <fullName evidence="4">1-acyl-sn-glycerol-3-phosphate acyltransferase</fullName>
    </submittedName>
</protein>
<dbReference type="SUPFAM" id="SSF69593">
    <property type="entry name" value="Glycerol-3-phosphate (1)-acyltransferase"/>
    <property type="match status" value="1"/>
</dbReference>
<evidence type="ECO:0000313" key="5">
    <source>
        <dbReference type="Proteomes" id="UP000181980"/>
    </source>
</evidence>
<keyword evidence="2 4" id="KW-0012">Acyltransferase</keyword>
<keyword evidence="1 4" id="KW-0808">Transferase</keyword>
<dbReference type="PANTHER" id="PTHR10434:SF11">
    <property type="entry name" value="1-ACYL-SN-GLYCEROL-3-PHOSPHATE ACYLTRANSFERASE"/>
    <property type="match status" value="1"/>
</dbReference>
<organism evidence="4 5">
    <name type="scientific">Jiangella alba</name>
    <dbReference type="NCBI Taxonomy" id="561176"/>
    <lineage>
        <taxon>Bacteria</taxon>
        <taxon>Bacillati</taxon>
        <taxon>Actinomycetota</taxon>
        <taxon>Actinomycetes</taxon>
        <taxon>Jiangellales</taxon>
        <taxon>Jiangellaceae</taxon>
        <taxon>Jiangella</taxon>
    </lineage>
</organism>
<dbReference type="CDD" id="cd07989">
    <property type="entry name" value="LPLAT_AGPAT-like"/>
    <property type="match status" value="1"/>
</dbReference>
<dbReference type="SMART" id="SM00563">
    <property type="entry name" value="PlsC"/>
    <property type="match status" value="1"/>
</dbReference>
<dbReference type="OrthoDB" id="9808424at2"/>
<dbReference type="AlphaFoldDB" id="A0A1H5LQY1"/>
<proteinExistence type="predicted"/>
<dbReference type="RefSeq" id="WP_069113485.1">
    <property type="nucleotide sequence ID" value="NZ_FNUC01000003.1"/>
</dbReference>
<dbReference type="EMBL" id="FNUC01000003">
    <property type="protein sequence ID" value="SEE79429.1"/>
    <property type="molecule type" value="Genomic_DNA"/>
</dbReference>
<evidence type="ECO:0000313" key="4">
    <source>
        <dbReference type="EMBL" id="SEE79429.1"/>
    </source>
</evidence>
<dbReference type="STRING" id="561176.SAMN04488561_2720"/>
<gene>
    <name evidence="4" type="ORF">SAMN04488561_2720</name>
</gene>
<dbReference type="PANTHER" id="PTHR10434">
    <property type="entry name" value="1-ACYL-SN-GLYCEROL-3-PHOSPHATE ACYLTRANSFERASE"/>
    <property type="match status" value="1"/>
</dbReference>
<dbReference type="GO" id="GO:0003841">
    <property type="term" value="F:1-acylglycerol-3-phosphate O-acyltransferase activity"/>
    <property type="evidence" value="ECO:0007669"/>
    <property type="project" value="TreeGrafter"/>
</dbReference>
<dbReference type="GO" id="GO:0006654">
    <property type="term" value="P:phosphatidic acid biosynthetic process"/>
    <property type="evidence" value="ECO:0007669"/>
    <property type="project" value="TreeGrafter"/>
</dbReference>
<sequence>MSDAGLPTYRGSVFGKYAAWTLARLLYRVTITGAEYVPRTGPVILAPNHTGFLDAPLLMGTCPRPVHTLAKKELFKGPLGWLLHGVGQIPLDRDDPSRAMIKSGIGALDAGRVLVVFPEGTRGAGDFAALRTGLAWFALRSGAPVIPVVFAGTAGRGRTLGGMPGLRSRVEVVFGRPVTLPAGGRTRSALDAATEQLREALVAHREAVASRTEEHT</sequence>